<evidence type="ECO:0000313" key="2">
    <source>
        <dbReference type="EMBL" id="CAK9002301.1"/>
    </source>
</evidence>
<protein>
    <submittedName>
        <fullName evidence="2">Uncharacterized protein</fullName>
    </submittedName>
</protein>
<proteinExistence type="predicted"/>
<comment type="caution">
    <text evidence="2">The sequence shown here is derived from an EMBL/GenBank/DDBJ whole genome shotgun (WGS) entry which is preliminary data.</text>
</comment>
<keyword evidence="1" id="KW-0175">Coiled coil</keyword>
<sequence length="256" mass="29364">MGLPRAFAVKSAMSLQEFHTIFGKEIDRYLAKLASRGKASSGHRDEQPHLPELKRIAHQMADSILKRLAVNATKWGLDQDALNGKLTPEAPQKVPKKSARLAQLKARCQDLETELHRHLEEEEKRKSEVLQRFKAECDSILRSQEEELLQLRRAAVTQEADAAQRGVAHFKQEVLEQLQRIQKQLAETKDHVSELDRLKQGLDNIEERQRRAIPPIEALLASTMDTWPEDTEDELLAANIRKGEQVCKRLRRHQSK</sequence>
<dbReference type="EMBL" id="CAXAMM010004071">
    <property type="protein sequence ID" value="CAK9002301.1"/>
    <property type="molecule type" value="Genomic_DNA"/>
</dbReference>
<evidence type="ECO:0000313" key="3">
    <source>
        <dbReference type="Proteomes" id="UP001642464"/>
    </source>
</evidence>
<name>A0ABP0II83_9DINO</name>
<evidence type="ECO:0000256" key="1">
    <source>
        <dbReference type="SAM" id="Coils"/>
    </source>
</evidence>
<gene>
    <name evidence="2" type="ORF">SCF082_LOCUS7282</name>
</gene>
<dbReference type="Proteomes" id="UP001642464">
    <property type="component" value="Unassembled WGS sequence"/>
</dbReference>
<organism evidence="2 3">
    <name type="scientific">Durusdinium trenchii</name>
    <dbReference type="NCBI Taxonomy" id="1381693"/>
    <lineage>
        <taxon>Eukaryota</taxon>
        <taxon>Sar</taxon>
        <taxon>Alveolata</taxon>
        <taxon>Dinophyceae</taxon>
        <taxon>Suessiales</taxon>
        <taxon>Symbiodiniaceae</taxon>
        <taxon>Durusdinium</taxon>
    </lineage>
</organism>
<feature type="coiled-coil region" evidence="1">
    <location>
        <begin position="94"/>
        <end position="208"/>
    </location>
</feature>
<keyword evidence="3" id="KW-1185">Reference proteome</keyword>
<accession>A0ABP0II83</accession>
<reference evidence="2 3" key="1">
    <citation type="submission" date="2024-02" db="EMBL/GenBank/DDBJ databases">
        <authorList>
            <person name="Chen Y."/>
            <person name="Shah S."/>
            <person name="Dougan E. K."/>
            <person name="Thang M."/>
            <person name="Chan C."/>
        </authorList>
    </citation>
    <scope>NUCLEOTIDE SEQUENCE [LARGE SCALE GENOMIC DNA]</scope>
</reference>